<feature type="domain" description="ABC transporter" evidence="5">
    <location>
        <begin position="4"/>
        <end position="236"/>
    </location>
</feature>
<dbReference type="PANTHER" id="PTHR42711:SF5">
    <property type="entry name" value="ABC TRANSPORTER ATP-BINDING PROTEIN NATA"/>
    <property type="match status" value="1"/>
</dbReference>
<dbReference type="SUPFAM" id="SSF52540">
    <property type="entry name" value="P-loop containing nucleoside triphosphate hydrolases"/>
    <property type="match status" value="1"/>
</dbReference>
<comment type="caution">
    <text evidence="6">The sequence shown here is derived from an EMBL/GenBank/DDBJ whole genome shotgun (WGS) entry which is preliminary data.</text>
</comment>
<dbReference type="Proteomes" id="UP000315289">
    <property type="component" value="Unassembled WGS sequence"/>
</dbReference>
<dbReference type="SMART" id="SM00382">
    <property type="entry name" value="AAA"/>
    <property type="match status" value="1"/>
</dbReference>
<accession>A0A557SVC7</accession>
<name>A0A557SVC7_9ARCH</name>
<dbReference type="GO" id="GO:0005524">
    <property type="term" value="F:ATP binding"/>
    <property type="evidence" value="ECO:0007669"/>
    <property type="project" value="UniProtKB-KW"/>
</dbReference>
<dbReference type="AlphaFoldDB" id="A0A557SVC7"/>
<organism evidence="6 7">
    <name type="scientific">Candidatus Nitrosocosmicus arcticus</name>
    <dbReference type="NCBI Taxonomy" id="2035267"/>
    <lineage>
        <taxon>Archaea</taxon>
        <taxon>Nitrososphaerota</taxon>
        <taxon>Nitrososphaeria</taxon>
        <taxon>Nitrososphaerales</taxon>
        <taxon>Nitrososphaeraceae</taxon>
        <taxon>Candidatus Nitrosocosmicus</taxon>
    </lineage>
</organism>
<dbReference type="GO" id="GO:0016887">
    <property type="term" value="F:ATP hydrolysis activity"/>
    <property type="evidence" value="ECO:0007669"/>
    <property type="project" value="InterPro"/>
</dbReference>
<evidence type="ECO:0000259" key="5">
    <source>
        <dbReference type="PROSITE" id="PS50893"/>
    </source>
</evidence>
<evidence type="ECO:0000256" key="3">
    <source>
        <dbReference type="ARBA" id="ARBA00022741"/>
    </source>
</evidence>
<dbReference type="OrthoDB" id="87732at2157"/>
<protein>
    <submittedName>
        <fullName evidence="6">ABC efflux transporter ATP-binding protein</fullName>
    </submittedName>
</protein>
<evidence type="ECO:0000256" key="2">
    <source>
        <dbReference type="ARBA" id="ARBA00022448"/>
    </source>
</evidence>
<dbReference type="Gene3D" id="3.40.50.300">
    <property type="entry name" value="P-loop containing nucleotide triphosphate hydrolases"/>
    <property type="match status" value="1"/>
</dbReference>
<dbReference type="InterPro" id="IPR003439">
    <property type="entry name" value="ABC_transporter-like_ATP-bd"/>
</dbReference>
<proteinExistence type="inferred from homology"/>
<keyword evidence="3" id="KW-0547">Nucleotide-binding</keyword>
<dbReference type="PROSITE" id="PS50893">
    <property type="entry name" value="ABC_TRANSPORTER_2"/>
    <property type="match status" value="1"/>
</dbReference>
<dbReference type="InterPro" id="IPR050763">
    <property type="entry name" value="ABC_transporter_ATP-binding"/>
</dbReference>
<keyword evidence="7" id="KW-1185">Reference proteome</keyword>
<dbReference type="EMBL" id="VOAH01000007">
    <property type="protein sequence ID" value="TVP40558.1"/>
    <property type="molecule type" value="Genomic_DNA"/>
</dbReference>
<evidence type="ECO:0000256" key="1">
    <source>
        <dbReference type="ARBA" id="ARBA00005417"/>
    </source>
</evidence>
<dbReference type="InterPro" id="IPR017871">
    <property type="entry name" value="ABC_transporter-like_CS"/>
</dbReference>
<dbReference type="RefSeq" id="WP_144731159.1">
    <property type="nucleotide sequence ID" value="NZ_ML675583.1"/>
</dbReference>
<dbReference type="InterPro" id="IPR027417">
    <property type="entry name" value="P-loop_NTPase"/>
</dbReference>
<sequence length="308" mass="34792">MVAIESFNVSKIYKNSNKKALNDISLQIEEGKISTLLGRNGAGKTTFIRICSTQLLPTSGKVLVFGDDILKSPEKIRQKISIVPQEGRPLRALTPWDHIYNWLRIRGEKKEFASQKTSDILQRLDLFSAKDIPALNLSGGMKQKILVGMAMATESPLLFLDEPTIGLDPVSRRQVWSIIKDWKNKGITIVLTTHYMDEAEMLSDSIFIIDEGRVVSKGNMNDLRNTLNYQIRIDINISKDYNVYDLKNFINSFGKTISMSSDSIRLFTFEHNLREISDILVRNNLSFSVSPITLDDIFVNLVGGADME</sequence>
<dbReference type="Pfam" id="PF00005">
    <property type="entry name" value="ABC_tran"/>
    <property type="match status" value="1"/>
</dbReference>
<dbReference type="PROSITE" id="PS00211">
    <property type="entry name" value="ABC_TRANSPORTER_1"/>
    <property type="match status" value="1"/>
</dbReference>
<comment type="similarity">
    <text evidence="1">Belongs to the ABC transporter superfamily.</text>
</comment>
<dbReference type="PANTHER" id="PTHR42711">
    <property type="entry name" value="ABC TRANSPORTER ATP-BINDING PROTEIN"/>
    <property type="match status" value="1"/>
</dbReference>
<keyword evidence="4 6" id="KW-0067">ATP-binding</keyword>
<gene>
    <name evidence="6" type="ORF">NARC_70139</name>
</gene>
<keyword evidence="2" id="KW-0813">Transport</keyword>
<reference evidence="6 7" key="1">
    <citation type="journal article" date="2019" name="Front. Microbiol.">
        <title>Ammonia Oxidation by the Arctic Terrestrial Thaumarchaeote Candidatus Nitrosocosmicus arcticus Is Stimulated by Increasing Temperatures.</title>
        <authorList>
            <person name="Alves R.J.E."/>
            <person name="Kerou M."/>
            <person name="Zappe A."/>
            <person name="Bittner R."/>
            <person name="Abby S.S."/>
            <person name="Schmidt H.A."/>
            <person name="Pfeifer K."/>
            <person name="Schleper C."/>
        </authorList>
    </citation>
    <scope>NUCLEOTIDE SEQUENCE [LARGE SCALE GENOMIC DNA]</scope>
    <source>
        <strain evidence="6 7">Kfb</strain>
    </source>
</reference>
<evidence type="ECO:0000313" key="6">
    <source>
        <dbReference type="EMBL" id="TVP40558.1"/>
    </source>
</evidence>
<evidence type="ECO:0000256" key="4">
    <source>
        <dbReference type="ARBA" id="ARBA00022840"/>
    </source>
</evidence>
<dbReference type="InterPro" id="IPR003593">
    <property type="entry name" value="AAA+_ATPase"/>
</dbReference>
<evidence type="ECO:0000313" key="7">
    <source>
        <dbReference type="Proteomes" id="UP000315289"/>
    </source>
</evidence>